<proteinExistence type="predicted"/>
<protein>
    <submittedName>
        <fullName evidence="1">HU-like-binding protein</fullName>
    </submittedName>
</protein>
<reference evidence="1" key="1">
    <citation type="journal article" date="2021" name="Proc. Natl. Acad. Sci. U.S.A.">
        <title>A Catalog of Tens of Thousands of Viruses from Human Metagenomes Reveals Hidden Associations with Chronic Diseases.</title>
        <authorList>
            <person name="Tisza M.J."/>
            <person name="Buck C.B."/>
        </authorList>
    </citation>
    <scope>NUCLEOTIDE SEQUENCE</scope>
    <source>
        <strain evidence="1">CtXZx16</strain>
    </source>
</reference>
<accession>A0A8S5ML24</accession>
<sequence>MTIIQEKKYYNQKDVIEEINLRTGCSLKDICKIINTLGDVVKDKFSDSDNFVELKLFPGLKVTSRYIPSEQSVTNRLNTNSDYSIFMSSVFTDDFRKKVRYLHNCEKNK</sequence>
<dbReference type="EMBL" id="BK014925">
    <property type="protein sequence ID" value="DAD82928.1"/>
    <property type="molecule type" value="Genomic_DNA"/>
</dbReference>
<evidence type="ECO:0000313" key="1">
    <source>
        <dbReference type="EMBL" id="DAD82928.1"/>
    </source>
</evidence>
<organism evidence="1">
    <name type="scientific">Siphoviridae sp. ctXZx16</name>
    <dbReference type="NCBI Taxonomy" id="2826371"/>
    <lineage>
        <taxon>Viruses</taxon>
        <taxon>Duplodnaviria</taxon>
        <taxon>Heunggongvirae</taxon>
        <taxon>Uroviricota</taxon>
        <taxon>Caudoviricetes</taxon>
    </lineage>
</organism>
<name>A0A8S5ML24_9CAUD</name>